<dbReference type="InterPro" id="IPR046345">
    <property type="entry name" value="TraB_PrgY-like"/>
</dbReference>
<dbReference type="EMBL" id="CM001880">
    <property type="protein sequence ID" value="EOX99165.1"/>
    <property type="molecule type" value="Genomic_DNA"/>
</dbReference>
<keyword evidence="3" id="KW-1185">Reference proteome</keyword>
<dbReference type="Proteomes" id="UP000026915">
    <property type="component" value="Chromosome 2"/>
</dbReference>
<feature type="compositionally biased region" description="Acidic residues" evidence="1">
    <location>
        <begin position="107"/>
        <end position="122"/>
    </location>
</feature>
<dbReference type="PANTHER" id="PTHR21530">
    <property type="entry name" value="PHEROMONE SHUTDOWN PROTEIN"/>
    <property type="match status" value="1"/>
</dbReference>
<evidence type="ECO:0000313" key="3">
    <source>
        <dbReference type="Proteomes" id="UP000026915"/>
    </source>
</evidence>
<evidence type="ECO:0000313" key="2">
    <source>
        <dbReference type="EMBL" id="EOX99165.1"/>
    </source>
</evidence>
<dbReference type="CDD" id="cd14726">
    <property type="entry name" value="TraB_PrgY-like"/>
    <property type="match status" value="1"/>
</dbReference>
<evidence type="ECO:0000256" key="1">
    <source>
        <dbReference type="SAM" id="MobiDB-lite"/>
    </source>
</evidence>
<gene>
    <name evidence="2" type="ORF">TCM_007757</name>
</gene>
<dbReference type="HOGENOM" id="CLU_951267_0_0_1"/>
<feature type="compositionally biased region" description="Basic and acidic residues" evidence="1">
    <location>
        <begin position="133"/>
        <end position="146"/>
    </location>
</feature>
<dbReference type="Gramene" id="EOX99165">
    <property type="protein sequence ID" value="EOX99165"/>
    <property type="gene ID" value="TCM_007757"/>
</dbReference>
<protein>
    <submittedName>
        <fullName evidence="2">TraB family protein isoform 2</fullName>
    </submittedName>
</protein>
<dbReference type="PANTHER" id="PTHR21530:SF7">
    <property type="entry name" value="TRAB DOMAIN-CONTAINING PROTEIN"/>
    <property type="match status" value="1"/>
</dbReference>
<name>A0A061E2M3_THECC</name>
<sequence>MRRLTRPLAPVYSPEEVRSIVLKATFAPPFSQTILPLHHFKQFTPLKPLEFTTSATTANRPNYKPKPPAMEPKPTESDPTSGEDFVHIENPNPNVTDALSESIVKVEEEEEEEEEMQNEDYDSTNSDAVSRSKRSDSSDRRKVELPEELSRSVMVLTCESSAEGGNCDVYLVGTAHVSQESCREVEAVISFLKPQVVFLELCSSRVAVLTPQNLKVPTMGEMIDMWKKKHNMFGILYSWFLAKVASKLEVFPGSEFRVAFEEAMKYGGKVILGDRPVQTDYIAENLGENATLA</sequence>
<dbReference type="AlphaFoldDB" id="A0A061E2M3"/>
<accession>A0A061E2M3</accession>
<reference evidence="2 3" key="1">
    <citation type="journal article" date="2013" name="Genome Biol.">
        <title>The genome sequence of the most widely cultivated cacao type and its use to identify candidate genes regulating pod color.</title>
        <authorList>
            <person name="Motamayor J.C."/>
            <person name="Mockaitis K."/>
            <person name="Schmutz J."/>
            <person name="Haiminen N."/>
            <person name="Iii D.L."/>
            <person name="Cornejo O."/>
            <person name="Findley S.D."/>
            <person name="Zheng P."/>
            <person name="Utro F."/>
            <person name="Royaert S."/>
            <person name="Saski C."/>
            <person name="Jenkins J."/>
            <person name="Podicheti R."/>
            <person name="Zhao M."/>
            <person name="Scheffler B.E."/>
            <person name="Stack J.C."/>
            <person name="Feltus F.A."/>
            <person name="Mustiga G.M."/>
            <person name="Amores F."/>
            <person name="Phillips W."/>
            <person name="Marelli J.P."/>
            <person name="May G.D."/>
            <person name="Shapiro H."/>
            <person name="Ma J."/>
            <person name="Bustamante C.D."/>
            <person name="Schnell R.J."/>
            <person name="Main D."/>
            <person name="Gilbert D."/>
            <person name="Parida L."/>
            <person name="Kuhn D.N."/>
        </authorList>
    </citation>
    <scope>NUCLEOTIDE SEQUENCE [LARGE SCALE GENOMIC DNA]</scope>
    <source>
        <strain evidence="3">cv. Matina 1-6</strain>
    </source>
</reference>
<organism evidence="2 3">
    <name type="scientific">Theobroma cacao</name>
    <name type="common">Cacao</name>
    <name type="synonym">Cocoa</name>
    <dbReference type="NCBI Taxonomy" id="3641"/>
    <lineage>
        <taxon>Eukaryota</taxon>
        <taxon>Viridiplantae</taxon>
        <taxon>Streptophyta</taxon>
        <taxon>Embryophyta</taxon>
        <taxon>Tracheophyta</taxon>
        <taxon>Spermatophyta</taxon>
        <taxon>Magnoliopsida</taxon>
        <taxon>eudicotyledons</taxon>
        <taxon>Gunneridae</taxon>
        <taxon>Pentapetalae</taxon>
        <taxon>rosids</taxon>
        <taxon>malvids</taxon>
        <taxon>Malvales</taxon>
        <taxon>Malvaceae</taxon>
        <taxon>Byttnerioideae</taxon>
        <taxon>Theobroma</taxon>
    </lineage>
</organism>
<proteinExistence type="predicted"/>
<feature type="region of interest" description="Disordered" evidence="1">
    <location>
        <begin position="54"/>
        <end position="146"/>
    </location>
</feature>